<evidence type="ECO:0000313" key="2">
    <source>
        <dbReference type="EMBL" id="SOC19770.1"/>
    </source>
</evidence>
<organism evidence="2 3">
    <name type="scientific">Rhodobacter maris</name>
    <dbReference type="NCBI Taxonomy" id="446682"/>
    <lineage>
        <taxon>Bacteria</taxon>
        <taxon>Pseudomonadati</taxon>
        <taxon>Pseudomonadota</taxon>
        <taxon>Alphaproteobacteria</taxon>
        <taxon>Rhodobacterales</taxon>
        <taxon>Rhodobacter group</taxon>
        <taxon>Rhodobacter</taxon>
    </lineage>
</organism>
<evidence type="ECO:0000256" key="1">
    <source>
        <dbReference type="SAM" id="MobiDB-lite"/>
    </source>
</evidence>
<protein>
    <submittedName>
        <fullName evidence="2">Uncharacterized protein</fullName>
    </submittedName>
</protein>
<proteinExistence type="predicted"/>
<keyword evidence="3" id="KW-1185">Reference proteome</keyword>
<evidence type="ECO:0000313" key="3">
    <source>
        <dbReference type="Proteomes" id="UP000219111"/>
    </source>
</evidence>
<feature type="compositionally biased region" description="Basic and acidic residues" evidence="1">
    <location>
        <begin position="54"/>
        <end position="64"/>
    </location>
</feature>
<reference evidence="3" key="1">
    <citation type="submission" date="2017-08" db="EMBL/GenBank/DDBJ databases">
        <authorList>
            <person name="Varghese N."/>
            <person name="Submissions S."/>
        </authorList>
    </citation>
    <scope>NUCLEOTIDE SEQUENCE [LARGE SCALE GENOMIC DNA]</scope>
    <source>
        <strain evidence="3">JA276</strain>
    </source>
</reference>
<feature type="region of interest" description="Disordered" evidence="1">
    <location>
        <begin position="35"/>
        <end position="64"/>
    </location>
</feature>
<dbReference type="RefSeq" id="WP_097071342.1">
    <property type="nucleotide sequence ID" value="NZ_OBMT01000018.1"/>
</dbReference>
<dbReference type="EMBL" id="OBMT01000018">
    <property type="protein sequence ID" value="SOC19770.1"/>
    <property type="molecule type" value="Genomic_DNA"/>
</dbReference>
<name>A0A285TCM8_9RHOB</name>
<dbReference type="Proteomes" id="UP000219111">
    <property type="component" value="Unassembled WGS sequence"/>
</dbReference>
<gene>
    <name evidence="2" type="ORF">SAMN05877831_11852</name>
</gene>
<sequence length="64" mass="6789">MFREDTCRAAGLERSIAMASGEALDLASETNCVPTRSASGRIAKTPAEPNPKAAGDDPRRLPLF</sequence>
<accession>A0A285TCM8</accession>
<dbReference type="AlphaFoldDB" id="A0A285TCM8"/>